<keyword evidence="10" id="KW-0675">Receptor</keyword>
<dbReference type="GO" id="GO:0044718">
    <property type="term" value="P:siderophore transmembrane transport"/>
    <property type="evidence" value="ECO:0007669"/>
    <property type="project" value="TreeGrafter"/>
</dbReference>
<name>A0A7T7ZX09_9FLAO</name>
<dbReference type="RefSeq" id="WP_034867117.1">
    <property type="nucleotide sequence ID" value="NZ_CBCSDR010000001.1"/>
</dbReference>
<feature type="compositionally biased region" description="Basic and acidic residues" evidence="8">
    <location>
        <begin position="338"/>
        <end position="347"/>
    </location>
</feature>
<evidence type="ECO:0000256" key="1">
    <source>
        <dbReference type="ARBA" id="ARBA00004571"/>
    </source>
</evidence>
<dbReference type="InterPro" id="IPR036942">
    <property type="entry name" value="Beta-barrel_TonB_sf"/>
</dbReference>
<organism evidence="10 11">
    <name type="scientific">Elizabethkingia bruuniana</name>
    <dbReference type="NCBI Taxonomy" id="1756149"/>
    <lineage>
        <taxon>Bacteria</taxon>
        <taxon>Pseudomonadati</taxon>
        <taxon>Bacteroidota</taxon>
        <taxon>Flavobacteriia</taxon>
        <taxon>Flavobacteriales</taxon>
        <taxon>Weeksellaceae</taxon>
        <taxon>Elizabethkingia</taxon>
    </lineage>
</organism>
<evidence type="ECO:0000256" key="8">
    <source>
        <dbReference type="SAM" id="MobiDB-lite"/>
    </source>
</evidence>
<evidence type="ECO:0000256" key="4">
    <source>
        <dbReference type="ARBA" id="ARBA00022692"/>
    </source>
</evidence>
<dbReference type="GO" id="GO:0009279">
    <property type="term" value="C:cell outer membrane"/>
    <property type="evidence" value="ECO:0007669"/>
    <property type="project" value="UniProtKB-SubCell"/>
</dbReference>
<evidence type="ECO:0000256" key="3">
    <source>
        <dbReference type="ARBA" id="ARBA00022452"/>
    </source>
</evidence>
<dbReference type="PANTHER" id="PTHR30069:SF29">
    <property type="entry name" value="HEMOGLOBIN AND HEMOGLOBIN-HAPTOGLOBIN-BINDING PROTEIN 1-RELATED"/>
    <property type="match status" value="1"/>
</dbReference>
<keyword evidence="2" id="KW-0813">Transport</keyword>
<reference evidence="10 11" key="1">
    <citation type="submission" date="2020-12" db="EMBL/GenBank/DDBJ databases">
        <title>FDA dAtabase for Regulatory Grade micrObial Sequences (FDA-ARGOS): Supporting development and validation of Infectious Disease Dx tests.</title>
        <authorList>
            <person name="Kerrigan L."/>
            <person name="Long C."/>
            <person name="Tallon L."/>
            <person name="Sadzewicz L."/>
            <person name="Zhao X."/>
            <person name="Boylan J."/>
            <person name="Ott S."/>
            <person name="Bowen H."/>
            <person name="Vavikolanu K."/>
            <person name="Mehta A."/>
            <person name="Aluvathingal J."/>
            <person name="Nadendla S."/>
            <person name="Yan Y."/>
            <person name="Sichtig H."/>
        </authorList>
    </citation>
    <scope>NUCLEOTIDE SEQUENCE [LARGE SCALE GENOMIC DNA]</scope>
    <source>
        <strain evidence="10 11">FDAARGOS_1031</strain>
    </source>
</reference>
<sequence length="791" mass="89820">MKKNYILIGLITSVFSFAQSIQGKLSYENKKQVPDSEIILSKGTEKISGISDAEGIFNIKLKENGTYQIEIFREGEKLLSENIAIEGNINRNFLIPLPKTTETKVEGVTVTGKKKLIERKVDRLVFNVENSVASQGLDLVEALAKTPMVRTTDEAISIAGKSNVAVMVNDKLLNLSGQELINYLKTLRSDDIARIEVITTPPARYEAEGKSGLINIILKKNTNLGWNASLQSSGNYYFGRPTVSSRSGLSFNYQGKKLSVSTNLSTGDNYWQGKAYTYNSGNGNNNYWNTDEKTSSNYRYKSGNVKTEYKINDKNLIGVSYNYSFSNPLEQAQNSTSIRDEKGDRSFASDSNNRNKRNVHNATAFYDLKLDSLGSKLSISANMMINNSNANNYYNTITNTKTSTFVNPVSQYKIYSGQADLEKNFSKIKTESGIKFTKIKNDSEFNFYDILNGQNVFNTKRSNNFFYNEENYAAYISTSFKINDKWDAKAGLRYEYTHLKGYSPNENLTSTNKYGKFFPTAYVSYKPNDNHSFSVNYSRRISRPYFGNLNPFKYYTSDFEYSTGNPYLQPTFTDNLEFGYVLKNNLNITAYYNYTKANWDRVQMIEDGLKYSTTLNFYNQNSAGINISYNYNKLKWLESNIFINGYYAKSKSYIPQVISGMSGYGANFNLDNNFFLKKDKSLTFVLGLWSNIPERSGNTYFNGNFSAYIGLKASFLEKNLLFNLTVNDIFNTNRSKGTEYYQDFNSEYYYKGITRNVNLSVTYKFGNNNVKGATKQVKFEEQNRAGGNGGS</sequence>
<keyword evidence="7" id="KW-0998">Cell outer membrane</keyword>
<evidence type="ECO:0000256" key="5">
    <source>
        <dbReference type="ARBA" id="ARBA00022729"/>
    </source>
</evidence>
<dbReference type="EMBL" id="CP067018">
    <property type="protein sequence ID" value="QQN58196.1"/>
    <property type="molecule type" value="Genomic_DNA"/>
</dbReference>
<evidence type="ECO:0000313" key="10">
    <source>
        <dbReference type="EMBL" id="QQN58196.1"/>
    </source>
</evidence>
<dbReference type="InterPro" id="IPR037066">
    <property type="entry name" value="Plug_dom_sf"/>
</dbReference>
<gene>
    <name evidence="10" type="ORF">I6H88_17470</name>
</gene>
<dbReference type="InterPro" id="IPR041700">
    <property type="entry name" value="OMP_b-brl_3"/>
</dbReference>
<evidence type="ECO:0000256" key="6">
    <source>
        <dbReference type="ARBA" id="ARBA00023136"/>
    </source>
</evidence>
<accession>A0A7T7ZX09</accession>
<dbReference type="GO" id="GO:0015344">
    <property type="term" value="F:siderophore uptake transmembrane transporter activity"/>
    <property type="evidence" value="ECO:0007669"/>
    <property type="project" value="TreeGrafter"/>
</dbReference>
<evidence type="ECO:0000256" key="2">
    <source>
        <dbReference type="ARBA" id="ARBA00022448"/>
    </source>
</evidence>
<keyword evidence="4" id="KW-0812">Transmembrane</keyword>
<dbReference type="InterPro" id="IPR039426">
    <property type="entry name" value="TonB-dep_rcpt-like"/>
</dbReference>
<dbReference type="OrthoDB" id="8764943at2"/>
<dbReference type="KEGG" id="egm:AYC65_06780"/>
<dbReference type="GeneID" id="93132600"/>
<comment type="subcellular location">
    <subcellularLocation>
        <location evidence="1">Cell outer membrane</location>
        <topology evidence="1">Multi-pass membrane protein</topology>
    </subcellularLocation>
</comment>
<dbReference type="Pfam" id="PF14905">
    <property type="entry name" value="OMP_b-brl_3"/>
    <property type="match status" value="1"/>
</dbReference>
<keyword evidence="5" id="KW-0732">Signal</keyword>
<evidence type="ECO:0000313" key="11">
    <source>
        <dbReference type="Proteomes" id="UP000595426"/>
    </source>
</evidence>
<dbReference type="Gene3D" id="2.40.170.20">
    <property type="entry name" value="TonB-dependent receptor, beta-barrel domain"/>
    <property type="match status" value="1"/>
</dbReference>
<dbReference type="Proteomes" id="UP000595426">
    <property type="component" value="Chromosome"/>
</dbReference>
<proteinExistence type="predicted"/>
<dbReference type="AlphaFoldDB" id="A0A7T7ZX09"/>
<feature type="region of interest" description="Disordered" evidence="8">
    <location>
        <begin position="332"/>
        <end position="355"/>
    </location>
</feature>
<dbReference type="SUPFAM" id="SSF56935">
    <property type="entry name" value="Porins"/>
    <property type="match status" value="1"/>
</dbReference>
<dbReference type="Gene3D" id="2.170.130.10">
    <property type="entry name" value="TonB-dependent receptor, plug domain"/>
    <property type="match status" value="1"/>
</dbReference>
<keyword evidence="6" id="KW-0472">Membrane</keyword>
<feature type="domain" description="Outer membrane protein beta-barrel" evidence="9">
    <location>
        <begin position="369"/>
        <end position="763"/>
    </location>
</feature>
<evidence type="ECO:0000259" key="9">
    <source>
        <dbReference type="Pfam" id="PF14905"/>
    </source>
</evidence>
<dbReference type="PANTHER" id="PTHR30069">
    <property type="entry name" value="TONB-DEPENDENT OUTER MEMBRANE RECEPTOR"/>
    <property type="match status" value="1"/>
</dbReference>
<keyword evidence="3" id="KW-1134">Transmembrane beta strand</keyword>
<evidence type="ECO:0000256" key="7">
    <source>
        <dbReference type="ARBA" id="ARBA00023237"/>
    </source>
</evidence>
<protein>
    <submittedName>
        <fullName evidence="10">TonB-dependent receptor</fullName>
    </submittedName>
</protein>
<keyword evidence="11" id="KW-1185">Reference proteome</keyword>